<keyword evidence="3" id="KW-1185">Reference proteome</keyword>
<evidence type="ECO:0000313" key="3">
    <source>
        <dbReference type="Proteomes" id="UP000050761"/>
    </source>
</evidence>
<feature type="compositionally biased region" description="Polar residues" evidence="1">
    <location>
        <begin position="84"/>
        <end position="102"/>
    </location>
</feature>
<dbReference type="Proteomes" id="UP000050761">
    <property type="component" value="Unassembled WGS sequence"/>
</dbReference>
<accession>A0A3P8DV98</accession>
<dbReference type="AlphaFoldDB" id="A0A3P8DV98"/>
<dbReference type="WBParaSite" id="HPBE_0001585901-mRNA-1">
    <property type="protein sequence ID" value="HPBE_0001585901-mRNA-1"/>
    <property type="gene ID" value="HPBE_0001585901"/>
</dbReference>
<reference evidence="2 3" key="1">
    <citation type="submission" date="2018-11" db="EMBL/GenBank/DDBJ databases">
        <authorList>
            <consortium name="Pathogen Informatics"/>
        </authorList>
    </citation>
    <scope>NUCLEOTIDE SEQUENCE [LARGE SCALE GENOMIC DNA]</scope>
</reference>
<sequence>MNCFQIDRRPRLNMDAEILQLLHHINELALHRGELQNTRQNKGQDNLIGKLHHRIRMTEHSIISQMPFTLMLASDMQIIPASYPQASEKVTNHETLTTSSSPPDAHEELMRRHDAHEELSRHSNAHEELKTPPKS</sequence>
<name>A0A3P8DV98_HELPZ</name>
<evidence type="ECO:0000256" key="1">
    <source>
        <dbReference type="SAM" id="MobiDB-lite"/>
    </source>
</evidence>
<gene>
    <name evidence="2" type="ORF">HPBE_LOCUS15858</name>
</gene>
<dbReference type="EMBL" id="UZAH01029088">
    <property type="protein sequence ID" value="VDP04169.1"/>
    <property type="molecule type" value="Genomic_DNA"/>
</dbReference>
<reference evidence="4" key="2">
    <citation type="submission" date="2019-09" db="UniProtKB">
        <authorList>
            <consortium name="WormBaseParasite"/>
        </authorList>
    </citation>
    <scope>IDENTIFICATION</scope>
</reference>
<organism evidence="2">
    <name type="scientific">Heligmosomoides polygyrus</name>
    <name type="common">Parasitic roundworm</name>
    <dbReference type="NCBI Taxonomy" id="6339"/>
    <lineage>
        <taxon>Eukaryota</taxon>
        <taxon>Metazoa</taxon>
        <taxon>Ecdysozoa</taxon>
        <taxon>Nematoda</taxon>
        <taxon>Chromadorea</taxon>
        <taxon>Rhabditida</taxon>
        <taxon>Rhabditina</taxon>
        <taxon>Rhabditomorpha</taxon>
        <taxon>Strongyloidea</taxon>
        <taxon>Heligmosomidae</taxon>
        <taxon>Heligmosomoides</taxon>
    </lineage>
</organism>
<evidence type="ECO:0000313" key="2">
    <source>
        <dbReference type="EMBL" id="VDP04169.1"/>
    </source>
</evidence>
<feature type="compositionally biased region" description="Basic and acidic residues" evidence="1">
    <location>
        <begin position="104"/>
        <end position="135"/>
    </location>
</feature>
<evidence type="ECO:0000313" key="4">
    <source>
        <dbReference type="WBParaSite" id="HPBE_0001585901-mRNA-1"/>
    </source>
</evidence>
<proteinExistence type="predicted"/>
<feature type="region of interest" description="Disordered" evidence="1">
    <location>
        <begin position="84"/>
        <end position="135"/>
    </location>
</feature>
<protein>
    <submittedName>
        <fullName evidence="2 4">Uncharacterized protein</fullName>
    </submittedName>
</protein>